<dbReference type="KEGG" id="psua:FLK61_22575"/>
<evidence type="ECO:0000313" key="2">
    <source>
        <dbReference type="EMBL" id="QKS69601.1"/>
    </source>
</evidence>
<gene>
    <name evidence="2" type="ORF">FLK61_22575</name>
</gene>
<dbReference type="InterPro" id="IPR003607">
    <property type="entry name" value="HD/PDEase_dom"/>
</dbReference>
<evidence type="ECO:0000313" key="3">
    <source>
        <dbReference type="Proteomes" id="UP000318138"/>
    </source>
</evidence>
<protein>
    <submittedName>
        <fullName evidence="2">HD-GYP domain-containing protein</fullName>
    </submittedName>
</protein>
<dbReference type="PANTHER" id="PTHR43155">
    <property type="entry name" value="CYCLIC DI-GMP PHOSPHODIESTERASE PA4108-RELATED"/>
    <property type="match status" value="1"/>
</dbReference>
<dbReference type="PROSITE" id="PS51832">
    <property type="entry name" value="HD_GYP"/>
    <property type="match status" value="1"/>
</dbReference>
<dbReference type="RefSeq" id="WP_176007618.1">
    <property type="nucleotide sequence ID" value="NZ_CP041372.2"/>
</dbReference>
<dbReference type="CDD" id="cd00077">
    <property type="entry name" value="HDc"/>
    <property type="match status" value="1"/>
</dbReference>
<sequence>MHVTISELVPGCILSKDVYVKANKPLIKRKTVLTPEHIHVLSIFLVESVHTEPKLVNGASYRPKAVLEESKEERKSPSSLSDQDSFLSRYLRAVHLYKKQFAHWQGGTKLDPYAMREIFLPLYEKEVTKEQLMELHHYSDKDNYISYHAVAVGILSSLVGKKIGLSNAEVIQLGLAGLLADCGMARISFNVFNKASALTKSEYEEVKKHPVVSYRMLEEVPGFSKKAMLGVLQHHEREDGSGYPLSIKSNKLHQYGKIIAVVDAYHAMTVERRYRSKQTPYKVIESLLVDEFGKLDHTIVKEFVSMMLPIAIGQRVRLTNGSKGEIIYLNKELPTRPLIRLDSGEQFDLAGSMNIYIEEVFSNEEQQQAKA</sequence>
<feature type="domain" description="HD-GYP" evidence="1">
    <location>
        <begin position="123"/>
        <end position="319"/>
    </location>
</feature>
<dbReference type="Proteomes" id="UP000318138">
    <property type="component" value="Chromosome"/>
</dbReference>
<name>A0A859FAH7_9BACI</name>
<dbReference type="Pfam" id="PF13487">
    <property type="entry name" value="HD_5"/>
    <property type="match status" value="1"/>
</dbReference>
<dbReference type="PANTHER" id="PTHR43155:SF2">
    <property type="entry name" value="CYCLIC DI-GMP PHOSPHODIESTERASE PA4108"/>
    <property type="match status" value="1"/>
</dbReference>
<dbReference type="AlphaFoldDB" id="A0A859FAH7"/>
<dbReference type="Gene3D" id="1.10.3210.10">
    <property type="entry name" value="Hypothetical protein af1432"/>
    <property type="match status" value="1"/>
</dbReference>
<dbReference type="InterPro" id="IPR037522">
    <property type="entry name" value="HD_GYP_dom"/>
</dbReference>
<proteinExistence type="predicted"/>
<organism evidence="2 3">
    <name type="scientific">Paenalkalicoccus suaedae</name>
    <dbReference type="NCBI Taxonomy" id="2592382"/>
    <lineage>
        <taxon>Bacteria</taxon>
        <taxon>Bacillati</taxon>
        <taxon>Bacillota</taxon>
        <taxon>Bacilli</taxon>
        <taxon>Bacillales</taxon>
        <taxon>Bacillaceae</taxon>
        <taxon>Paenalkalicoccus</taxon>
    </lineage>
</organism>
<dbReference type="EMBL" id="CP041372">
    <property type="protein sequence ID" value="QKS69601.1"/>
    <property type="molecule type" value="Genomic_DNA"/>
</dbReference>
<keyword evidence="3" id="KW-1185">Reference proteome</keyword>
<dbReference type="SUPFAM" id="SSF109604">
    <property type="entry name" value="HD-domain/PDEase-like"/>
    <property type="match status" value="1"/>
</dbReference>
<evidence type="ECO:0000259" key="1">
    <source>
        <dbReference type="PROSITE" id="PS51832"/>
    </source>
</evidence>
<reference evidence="3" key="1">
    <citation type="submission" date="2019-07" db="EMBL/GenBank/DDBJ databases">
        <title>Bacillus alkalisoli sp. nov. isolated from saline soil.</title>
        <authorList>
            <person name="Sun J.-Q."/>
            <person name="Xu L."/>
        </authorList>
    </citation>
    <scope>NUCLEOTIDE SEQUENCE [LARGE SCALE GENOMIC DNA]</scope>
    <source>
        <strain evidence="3">M4U3P1</strain>
    </source>
</reference>
<accession>A0A859FAH7</accession>
<dbReference type="SMART" id="SM00471">
    <property type="entry name" value="HDc"/>
    <property type="match status" value="1"/>
</dbReference>